<dbReference type="PANTHER" id="PTHR11228">
    <property type="entry name" value="RADICAL SAM DOMAIN PROTEIN"/>
    <property type="match status" value="1"/>
</dbReference>
<dbReference type="InterPro" id="IPR007197">
    <property type="entry name" value="rSAM"/>
</dbReference>
<dbReference type="InterPro" id="IPR013785">
    <property type="entry name" value="Aldolase_TIM"/>
</dbReference>
<dbReference type="CDD" id="cd01335">
    <property type="entry name" value="Radical_SAM"/>
    <property type="match status" value="1"/>
</dbReference>
<keyword evidence="4" id="KW-0411">Iron-sulfur</keyword>
<gene>
    <name evidence="6" type="ORF">U27_03758</name>
</gene>
<proteinExistence type="predicted"/>
<evidence type="ECO:0000256" key="3">
    <source>
        <dbReference type="ARBA" id="ARBA00023004"/>
    </source>
</evidence>
<reference evidence="6" key="1">
    <citation type="journal article" date="2015" name="PeerJ">
        <title>First genomic representation of candidate bacterial phylum KSB3 points to enhanced environmental sensing as a trigger of wastewater bulking.</title>
        <authorList>
            <person name="Sekiguchi Y."/>
            <person name="Ohashi A."/>
            <person name="Parks D.H."/>
            <person name="Yamauchi T."/>
            <person name="Tyson G.W."/>
            <person name="Hugenholtz P."/>
        </authorList>
    </citation>
    <scope>NUCLEOTIDE SEQUENCE [LARGE SCALE GENOMIC DNA]</scope>
</reference>
<evidence type="ECO:0000313" key="6">
    <source>
        <dbReference type="EMBL" id="GAK56794.1"/>
    </source>
</evidence>
<organism evidence="6">
    <name type="scientific">Vecturithrix granuli</name>
    <dbReference type="NCBI Taxonomy" id="1499967"/>
    <lineage>
        <taxon>Bacteria</taxon>
        <taxon>Candidatus Moduliflexota</taxon>
        <taxon>Candidatus Vecturitrichia</taxon>
        <taxon>Candidatus Vecturitrichales</taxon>
        <taxon>Candidatus Vecturitrichaceae</taxon>
        <taxon>Candidatus Vecturithrix</taxon>
    </lineage>
</organism>
<keyword evidence="3" id="KW-0408">Iron</keyword>
<dbReference type="GO" id="GO:0051536">
    <property type="term" value="F:iron-sulfur cluster binding"/>
    <property type="evidence" value="ECO:0007669"/>
    <property type="project" value="UniProtKB-KW"/>
</dbReference>
<dbReference type="AlphaFoldDB" id="A0A081BWT9"/>
<keyword evidence="2" id="KW-0479">Metal-binding</keyword>
<evidence type="ECO:0000256" key="1">
    <source>
        <dbReference type="ARBA" id="ARBA00022691"/>
    </source>
</evidence>
<dbReference type="STRING" id="1499967.U27_03758"/>
<name>A0A081BWT9_VECG1</name>
<accession>A0A081BWT9</accession>
<dbReference type="InterPro" id="IPR050377">
    <property type="entry name" value="Radical_SAM_PqqE_MftC-like"/>
</dbReference>
<protein>
    <submittedName>
        <fullName evidence="6">Radical SAM domain protein</fullName>
    </submittedName>
</protein>
<dbReference type="SFLD" id="SFLDS00029">
    <property type="entry name" value="Radical_SAM"/>
    <property type="match status" value="1"/>
</dbReference>
<dbReference type="PROSITE" id="PS51918">
    <property type="entry name" value="RADICAL_SAM"/>
    <property type="match status" value="1"/>
</dbReference>
<evidence type="ECO:0000256" key="2">
    <source>
        <dbReference type="ARBA" id="ARBA00022723"/>
    </source>
</evidence>
<dbReference type="EMBL" id="DF820465">
    <property type="protein sequence ID" value="GAK56794.1"/>
    <property type="molecule type" value="Genomic_DNA"/>
</dbReference>
<dbReference type="InterPro" id="IPR058240">
    <property type="entry name" value="rSAM_sf"/>
</dbReference>
<dbReference type="SUPFAM" id="SSF102114">
    <property type="entry name" value="Radical SAM enzymes"/>
    <property type="match status" value="1"/>
</dbReference>
<feature type="domain" description="Radical SAM core" evidence="5">
    <location>
        <begin position="18"/>
        <end position="235"/>
    </location>
</feature>
<dbReference type="Gene3D" id="3.20.20.70">
    <property type="entry name" value="Aldolase class I"/>
    <property type="match status" value="1"/>
</dbReference>
<dbReference type="SFLD" id="SFLDG01067">
    <property type="entry name" value="SPASM/twitch_domain_containing"/>
    <property type="match status" value="1"/>
</dbReference>
<evidence type="ECO:0000259" key="5">
    <source>
        <dbReference type="PROSITE" id="PS51918"/>
    </source>
</evidence>
<dbReference type="PANTHER" id="PTHR11228:SF7">
    <property type="entry name" value="PQQA PEPTIDE CYCLASE"/>
    <property type="match status" value="1"/>
</dbReference>
<keyword evidence="7" id="KW-1185">Reference proteome</keyword>
<dbReference type="Proteomes" id="UP000030661">
    <property type="component" value="Unassembled WGS sequence"/>
</dbReference>
<dbReference type="Pfam" id="PF04055">
    <property type="entry name" value="Radical_SAM"/>
    <property type="match status" value="1"/>
</dbReference>
<dbReference type="GO" id="GO:0046872">
    <property type="term" value="F:metal ion binding"/>
    <property type="evidence" value="ECO:0007669"/>
    <property type="project" value="UniProtKB-KW"/>
</dbReference>
<evidence type="ECO:0000256" key="4">
    <source>
        <dbReference type="ARBA" id="ARBA00023014"/>
    </source>
</evidence>
<dbReference type="eggNOG" id="COG0535">
    <property type="taxonomic scope" value="Bacteria"/>
</dbReference>
<keyword evidence="1" id="KW-0949">S-adenosyl-L-methionine</keyword>
<dbReference type="GO" id="GO:0003824">
    <property type="term" value="F:catalytic activity"/>
    <property type="evidence" value="ECO:0007669"/>
    <property type="project" value="InterPro"/>
</dbReference>
<evidence type="ECO:0000313" key="7">
    <source>
        <dbReference type="Proteomes" id="UP000030661"/>
    </source>
</evidence>
<dbReference type="HOGENOM" id="CLU_857019_0_0_0"/>
<sequence length="324" mass="37662">MITKTRALSLMKRAAYNYLFQRPFCVSFEITHCCNAKCKHCHLGGHIEEQRASPEQLGQICRQINPLIAQFSGGEPLLRKDLEEIIKAVRRPNRAPYIDITTNGILLTPERYYSLLDAGVDQIGLSLDYPDSRHDVFRGVPGLFERIEKFIQSLNGEKDKAITLLCVVQRDNFRDLLRMAELAYHWKVKINFSAYTWLRTHDDNYLLTPPEAEELRQMSTKLLKFKQQHQNIFTSPYVFKKMAQFFEHRSLPPCQTGVKFFNVNPDGTMSPCGLIIKDYGTQQELQEKFSRHNTCTYCYTSIRANTEKPLYHLIADNIQVLNRF</sequence>